<evidence type="ECO:0000256" key="1">
    <source>
        <dbReference type="ARBA" id="ARBA00010303"/>
    </source>
</evidence>
<dbReference type="Gene3D" id="3.60.15.10">
    <property type="entry name" value="Ribonuclease Z/Hydroxyacylglutathione hydrolase-like"/>
    <property type="match status" value="1"/>
</dbReference>
<keyword evidence="5" id="KW-1185">Reference proteome</keyword>
<gene>
    <name evidence="3" type="ORF">A7X95_05710</name>
    <name evidence="2" type="ORF">T478_0129</name>
</gene>
<dbReference type="EMBL" id="CP007026">
    <property type="protein sequence ID" value="AJA91821.1"/>
    <property type="molecule type" value="Genomic_DNA"/>
</dbReference>
<comment type="similarity">
    <text evidence="1">Belongs to the CMP-Neu5Ac hydroxylase family.</text>
</comment>
<sequence length="449" mass="52322">MKITYLNSASVLIEDKNVKILCDPWLDGEEYFGSWGIYPPYDFRPEIFDDVDFIHISHIHPDHCSSSTLSKLNKKIPIIIHKFPEKFLKSFLENLGFDVIELEHNKRTKLKENVHINVLAADDCNPEICGKLMGCNVLEKNYGTTQIDTLSIIDNGNEVIVNTNDCPFPIAEKTSLKVKQMYTKIDFLLVGYVKASSYPQCFDLDKSEKMNEAIIKQEKKLQTTLQYVNLFKPRHFMPFAGRYTLTGKNVDLNKYRGEPELEQAYEYLVKNIPENESKCVVLNHECNFDISTGKQSQEFIPVDFDEKSNFVSSVFSKQRYEYEDEPIPSEQDLIKLLPICYENFEKTRKSINWISETKIILKINDNSFAIISCNGNGYEICTAKEIQKFNQFLMMTLDNRLLRWILQGPRKAHWSIADIGCHITYKRVPNTYERGLYYCWNNFYSNNYS</sequence>
<evidence type="ECO:0000313" key="2">
    <source>
        <dbReference type="EMBL" id="AJA91821.1"/>
    </source>
</evidence>
<reference evidence="3" key="2">
    <citation type="submission" date="2016-05" db="EMBL/GenBank/DDBJ databases">
        <authorList>
            <person name="Lavstsen T."/>
            <person name="Jespersen J.S."/>
        </authorList>
    </citation>
    <scope>NUCLEOTIDE SEQUENCE [LARGE SCALE GENOMIC DNA]</scope>
    <source>
        <strain evidence="3">U25</strain>
    </source>
</reference>
<reference evidence="3 5" key="3">
    <citation type="submission" date="2018-04" db="EMBL/GenBank/DDBJ databases">
        <title>Transcriptomics of ammonia oxidizing archaea.</title>
        <authorList>
            <person name="Carini P."/>
        </authorList>
    </citation>
    <scope>NUCLEOTIDE SEQUENCE [LARGE SCALE GENOMIC DNA]</scope>
    <source>
        <strain evidence="3 5">U25</strain>
    </source>
</reference>
<accession>A0A0A7V0U2</accession>
<dbReference type="EMBL" id="LXWN01000002">
    <property type="protein sequence ID" value="PTL87388.1"/>
    <property type="molecule type" value="Genomic_DNA"/>
</dbReference>
<dbReference type="Proteomes" id="UP000030944">
    <property type="component" value="Chromosome"/>
</dbReference>
<dbReference type="GO" id="GO:0016787">
    <property type="term" value="F:hydrolase activity"/>
    <property type="evidence" value="ECO:0007669"/>
    <property type="project" value="UniProtKB-KW"/>
</dbReference>
<dbReference type="OrthoDB" id="28313at2157"/>
<evidence type="ECO:0000313" key="5">
    <source>
        <dbReference type="Proteomes" id="UP000241022"/>
    </source>
</evidence>
<dbReference type="Proteomes" id="UP000241022">
    <property type="component" value="Unassembled WGS sequence"/>
</dbReference>
<reference evidence="2 4" key="1">
    <citation type="journal article" date="2015" name="Proc. Natl. Acad. Sci. U.S.A.">
        <title>Genomic and proteomic characterization of "Candidatus Nitrosopelagicus brevis": An ammonia-oxidizing archaeon from the open ocean.</title>
        <authorList>
            <person name="Santoro A.E."/>
            <person name="Dupont C.L."/>
            <person name="Richter R.A."/>
            <person name="Craig M.T."/>
            <person name="Carini P."/>
            <person name="McIlvin M.R."/>
            <person name="Yang Y."/>
            <person name="Orsi W.D."/>
            <person name="Moran D.M."/>
            <person name="Saito M.A."/>
        </authorList>
    </citation>
    <scope>NUCLEOTIDE SEQUENCE [LARGE SCALE GENOMIC DNA]</scope>
    <source>
        <strain evidence="2">CN25</strain>
        <strain evidence="4">V2</strain>
    </source>
</reference>
<dbReference type="STRING" id="1410606.T478_0129"/>
<dbReference type="InterPro" id="IPR036866">
    <property type="entry name" value="RibonucZ/Hydroxyglut_hydro"/>
</dbReference>
<dbReference type="GeneID" id="24816027"/>
<dbReference type="InterPro" id="IPR027033">
    <property type="entry name" value="Cnh"/>
</dbReference>
<evidence type="ECO:0000313" key="3">
    <source>
        <dbReference type="EMBL" id="PTL87388.1"/>
    </source>
</evidence>
<dbReference type="RefSeq" id="WP_048104379.1">
    <property type="nucleotide sequence ID" value="NZ_CP007026.1"/>
</dbReference>
<dbReference type="PANTHER" id="PTHR46522">
    <property type="entry name" value="CYTIDINE MONOPHOSPHATE-N-ACETYLNEURAMINIC ACID HYDROXYLASE"/>
    <property type="match status" value="1"/>
</dbReference>
<dbReference type="SUPFAM" id="SSF56281">
    <property type="entry name" value="Metallo-hydrolase/oxidoreductase"/>
    <property type="match status" value="1"/>
</dbReference>
<dbReference type="PANTHER" id="PTHR46522:SF1">
    <property type="entry name" value="INACTIVE CYTIDINE MONOPHOSPHATE-N-ACETYLNEURAMINIC ACID HYDROXYLASE"/>
    <property type="match status" value="1"/>
</dbReference>
<dbReference type="Pfam" id="PF13483">
    <property type="entry name" value="Lactamase_B_3"/>
    <property type="match status" value="1"/>
</dbReference>
<dbReference type="GO" id="GO:0046381">
    <property type="term" value="P:CMP-N-acetylneuraminate metabolic process"/>
    <property type="evidence" value="ECO:0007669"/>
    <property type="project" value="TreeGrafter"/>
</dbReference>
<dbReference type="HOGENOM" id="CLU_617688_0_0_2"/>
<dbReference type="AlphaFoldDB" id="A0A0A7V0U2"/>
<evidence type="ECO:0000313" key="4">
    <source>
        <dbReference type="Proteomes" id="UP000030944"/>
    </source>
</evidence>
<proteinExistence type="inferred from homology"/>
<dbReference type="GO" id="GO:0005737">
    <property type="term" value="C:cytoplasm"/>
    <property type="evidence" value="ECO:0007669"/>
    <property type="project" value="TreeGrafter"/>
</dbReference>
<dbReference type="GO" id="GO:0030338">
    <property type="term" value="F:CMP-N-acetylneuraminate monooxygenase activity"/>
    <property type="evidence" value="ECO:0007669"/>
    <property type="project" value="TreeGrafter"/>
</dbReference>
<keyword evidence="3" id="KW-0378">Hydrolase</keyword>
<name>A0A0A7V0U2_9ARCH</name>
<dbReference type="KEGG" id="nbv:T478_0129"/>
<protein>
    <submittedName>
        <fullName evidence="2">Beta-lactamase family protein</fullName>
    </submittedName>
    <submittedName>
        <fullName evidence="3">Zn-dependent hydrolase</fullName>
    </submittedName>
</protein>
<organism evidence="2 4">
    <name type="scientific">Candidatus Nitrosopelagicus brevis</name>
    <dbReference type="NCBI Taxonomy" id="1410606"/>
    <lineage>
        <taxon>Archaea</taxon>
        <taxon>Nitrososphaerota</taxon>
    </lineage>
</organism>